<dbReference type="EMBL" id="HM145953">
    <property type="protein sequence ID" value="ADJ67269.1"/>
    <property type="molecule type" value="mRNA"/>
</dbReference>
<proteinExistence type="evidence at transcript level"/>
<feature type="chain" id="PRO_5003125509" evidence="1">
    <location>
        <begin position="24"/>
        <end position="405"/>
    </location>
</feature>
<reference evidence="2" key="1">
    <citation type="journal article" date="2011" name="Vet. Immunol. Immunopathol.">
        <title>Selective cloning, characterization, and production of the Culicoides nubeculosus salivary gland allergen repertoire associated with equine insect bite hypersensitivity.</title>
        <authorList>
            <person name="Schaffartzik A."/>
            <person name="Marti E."/>
            <person name="Torsteinsdottir S."/>
            <person name="Mellor P.S."/>
            <person name="Crameri R."/>
            <person name="Rhyner C."/>
        </authorList>
    </citation>
    <scope>NUCLEOTIDE SEQUENCE</scope>
</reference>
<evidence type="ECO:0000313" key="2">
    <source>
        <dbReference type="EMBL" id="ADJ67269.1"/>
    </source>
</evidence>
<feature type="signal peptide" evidence="1">
    <location>
        <begin position="1"/>
        <end position="23"/>
    </location>
</feature>
<dbReference type="InterPro" id="IPR032062">
    <property type="entry name" value="DUF4803"/>
</dbReference>
<sequence length="405" mass="45612">MKFIMEFFSIIFLLSNLLVSARASSAVGTSRELYNPDPKAHIRGDTYEEITRFNQVYFTQEATFGSCNSKCEDYAEPRDNFKEDEAYKFPQRLCTGTIHSCKSEYSPEYHVRLPKSPTSDARYYYFSKQIGFTGELYIYGNKKEPEYRFEIFKGWERVFVRCDICRCLCDEPEDKNSVRSFSLNTVTADKGEHKVVTGIQIGMKDKIFFLKIQQSPLLPFGRINSAGSSWKADDPSSSGTKLFKLQYNKRGIHMGAAEANVKLSEYVVTAVKFVEHKGNMALGVELTQFDISTGKLLENSKWTYNSFATNIIADGNSGHRPTAYSDHVPSEKTKLGLVQFSQSHMHDDVGQSTVPFIDLQAITSTESALIGVGLLFRGREFSGGFIAPSLITHPIFSGETKGPRK</sequence>
<organism evidence="2">
    <name type="scientific">Culicoides nubeculosus</name>
    <name type="common">Biting midge</name>
    <dbReference type="NCBI Taxonomy" id="144565"/>
    <lineage>
        <taxon>Eukaryota</taxon>
        <taxon>Metazoa</taxon>
        <taxon>Ecdysozoa</taxon>
        <taxon>Arthropoda</taxon>
        <taxon>Hexapoda</taxon>
        <taxon>Insecta</taxon>
        <taxon>Pterygota</taxon>
        <taxon>Neoptera</taxon>
        <taxon>Endopterygota</taxon>
        <taxon>Diptera</taxon>
        <taxon>Nematocera</taxon>
        <taxon>Chironomoidea</taxon>
        <taxon>Ceratopogonidae</taxon>
        <taxon>Ceratopogoninae</taxon>
        <taxon>Culicoides</taxon>
        <taxon>Monoculicoides</taxon>
    </lineage>
</organism>
<dbReference type="PANTHER" id="PTHR47890:SF1">
    <property type="entry name" value="LD24308P"/>
    <property type="match status" value="1"/>
</dbReference>
<dbReference type="PANTHER" id="PTHR47890">
    <property type="entry name" value="LD24308P"/>
    <property type="match status" value="1"/>
</dbReference>
<keyword evidence="1" id="KW-0732">Signal</keyword>
<dbReference type="Allergome" id="9044">
    <property type="allergen name" value="Cul n 5"/>
</dbReference>
<evidence type="ECO:0000256" key="1">
    <source>
        <dbReference type="SAM" id="SignalP"/>
    </source>
</evidence>
<dbReference type="AlphaFoldDB" id="D9IL15"/>
<accession>D9IL15</accession>
<name>D9IL15_CULNU</name>
<dbReference type="Pfam" id="PF16061">
    <property type="entry name" value="DUF4803"/>
    <property type="match status" value="1"/>
</dbReference>
<protein>
    <submittedName>
        <fullName evidence="2">Cul n 5 allergen</fullName>
    </submittedName>
</protein>